<evidence type="ECO:0000313" key="2">
    <source>
        <dbReference type="Proteomes" id="UP000463961"/>
    </source>
</evidence>
<reference evidence="2" key="1">
    <citation type="submission" date="2020-01" db="EMBL/GenBank/DDBJ databases">
        <title>Phosphoaccumulans saitamaens gen. nov., sp. nov., a polyphosphate accumulating bacterium isolated from surface river water.</title>
        <authorList>
            <person name="Watanabe K."/>
            <person name="Suda W."/>
        </authorList>
    </citation>
    <scope>NUCLEOTIDE SEQUENCE [LARGE SCALE GENOMIC DNA]</scope>
    <source>
        <strain evidence="2">ICHIAU1</strain>
    </source>
</reference>
<name>A0A679HRW8_9RHOO</name>
<dbReference type="InterPro" id="IPR036388">
    <property type="entry name" value="WH-like_DNA-bd_sf"/>
</dbReference>
<dbReference type="EMBL" id="AP022345">
    <property type="protein sequence ID" value="BBU69041.1"/>
    <property type="molecule type" value="Genomic_DNA"/>
</dbReference>
<accession>A0A679HRW8</accession>
<organism evidence="1 2">
    <name type="scientific">Fluviibacter phosphoraccumulans</name>
    <dbReference type="NCBI Taxonomy" id="1751046"/>
    <lineage>
        <taxon>Bacteria</taxon>
        <taxon>Pseudomonadati</taxon>
        <taxon>Pseudomonadota</taxon>
        <taxon>Betaproteobacteria</taxon>
        <taxon>Rhodocyclales</taxon>
        <taxon>Fluviibacteraceae</taxon>
        <taxon>Fluviibacter</taxon>
    </lineage>
</organism>
<gene>
    <name evidence="1" type="ORF">ICHIAU1_13240</name>
</gene>
<dbReference type="Gene3D" id="1.10.10.10">
    <property type="entry name" value="Winged helix-like DNA-binding domain superfamily/Winged helix DNA-binding domain"/>
    <property type="match status" value="1"/>
</dbReference>
<dbReference type="Proteomes" id="UP000463961">
    <property type="component" value="Chromosome"/>
</dbReference>
<sequence length="115" mass="12749">MNMAKVPAYARFTQMMTALKKELADSDFEGCDEILSYMAVRESEGKTVKITELVQSLQFGTGPTVHRKVTTLAERGLISISKSKSDARAKNLSLTVAAMNHLKERTRLLKQSLEG</sequence>
<dbReference type="AlphaFoldDB" id="A0A679HRW8"/>
<evidence type="ECO:0000313" key="1">
    <source>
        <dbReference type="EMBL" id="BBU69041.1"/>
    </source>
</evidence>
<proteinExistence type="predicted"/>
<dbReference type="SUPFAM" id="SSF46785">
    <property type="entry name" value="Winged helix' DNA-binding domain"/>
    <property type="match status" value="1"/>
</dbReference>
<protein>
    <submittedName>
        <fullName evidence="1">Uncharacterized protein</fullName>
    </submittedName>
</protein>
<dbReference type="InterPro" id="IPR036390">
    <property type="entry name" value="WH_DNA-bd_sf"/>
</dbReference>
<keyword evidence="2" id="KW-1185">Reference proteome</keyword>